<protein>
    <submittedName>
        <fullName evidence="3">YceI family protein</fullName>
    </submittedName>
</protein>
<feature type="domain" description="Lipid/polyisoprenoid-binding YceI-like" evidence="2">
    <location>
        <begin position="46"/>
        <end position="167"/>
    </location>
</feature>
<sequence>MKTRNYISLIIALVVMYACSPKKAQEETTTETTAVTYEVGAAKVKWTAFKLTERIGVSGTFDDLSVTAGGEGSVDSLLVNGTFSINTSSVNSNEATRDPKIKASFFEPFNTPQITGKILSATGGRGTVELMMNDTTSAVPFTYISNDSTLVLTTSIDVTNWNGAAAIDSLNSVCELLHKGSDGVSKLWPDVVVQVTIPAKK</sequence>
<dbReference type="Gene3D" id="2.40.128.110">
    <property type="entry name" value="Lipid/polyisoprenoid-binding, YceI-like"/>
    <property type="match status" value="1"/>
</dbReference>
<proteinExistence type="predicted"/>
<evidence type="ECO:0000256" key="1">
    <source>
        <dbReference type="SAM" id="SignalP"/>
    </source>
</evidence>
<gene>
    <name evidence="3" type="ORF">N6H18_05185</name>
</gene>
<dbReference type="PROSITE" id="PS51257">
    <property type="entry name" value="PROKAR_LIPOPROTEIN"/>
    <property type="match status" value="1"/>
</dbReference>
<accession>A0ABY6CTZ0</accession>
<dbReference type="InterPro" id="IPR007372">
    <property type="entry name" value="Lipid/polyisoprenoid-bd_YceI"/>
</dbReference>
<feature type="signal peptide" evidence="1">
    <location>
        <begin position="1"/>
        <end position="24"/>
    </location>
</feature>
<evidence type="ECO:0000259" key="2">
    <source>
        <dbReference type="Pfam" id="PF04264"/>
    </source>
</evidence>
<reference evidence="3" key="1">
    <citation type="submission" date="2022-09" db="EMBL/GenBank/DDBJ databases">
        <title>Comparative genomics and taxonomic characterization of three novel marine species of genus Reichenbachiella exhibiting antioxidant and polysaccharide degradation activities.</title>
        <authorList>
            <person name="Muhammad N."/>
            <person name="Lee Y.-J."/>
            <person name="Ko J."/>
            <person name="Kim S.-G."/>
        </authorList>
    </citation>
    <scope>NUCLEOTIDE SEQUENCE</scope>
    <source>
        <strain evidence="3">BKB1-1</strain>
    </source>
</reference>
<keyword evidence="4" id="KW-1185">Reference proteome</keyword>
<dbReference type="SUPFAM" id="SSF101874">
    <property type="entry name" value="YceI-like"/>
    <property type="match status" value="1"/>
</dbReference>
<dbReference type="Pfam" id="PF04264">
    <property type="entry name" value="YceI"/>
    <property type="match status" value="1"/>
</dbReference>
<organism evidence="3 4">
    <name type="scientific">Reichenbachiella agarivorans</name>
    <dbReference type="NCBI Taxonomy" id="2979464"/>
    <lineage>
        <taxon>Bacteria</taxon>
        <taxon>Pseudomonadati</taxon>
        <taxon>Bacteroidota</taxon>
        <taxon>Cytophagia</taxon>
        <taxon>Cytophagales</taxon>
        <taxon>Reichenbachiellaceae</taxon>
        <taxon>Reichenbachiella</taxon>
    </lineage>
</organism>
<evidence type="ECO:0000313" key="3">
    <source>
        <dbReference type="EMBL" id="UXP33344.1"/>
    </source>
</evidence>
<evidence type="ECO:0000313" key="4">
    <source>
        <dbReference type="Proteomes" id="UP001065174"/>
    </source>
</evidence>
<dbReference type="Proteomes" id="UP001065174">
    <property type="component" value="Chromosome"/>
</dbReference>
<name>A0ABY6CTZ0_9BACT</name>
<dbReference type="RefSeq" id="WP_262310773.1">
    <property type="nucleotide sequence ID" value="NZ_CP106679.1"/>
</dbReference>
<dbReference type="EMBL" id="CP106679">
    <property type="protein sequence ID" value="UXP33344.1"/>
    <property type="molecule type" value="Genomic_DNA"/>
</dbReference>
<feature type="chain" id="PRO_5047548391" evidence="1">
    <location>
        <begin position="25"/>
        <end position="201"/>
    </location>
</feature>
<keyword evidence="1" id="KW-0732">Signal</keyword>
<dbReference type="InterPro" id="IPR036761">
    <property type="entry name" value="TTHA0802/YceI-like_sf"/>
</dbReference>